<dbReference type="PROSITE" id="PS51841">
    <property type="entry name" value="LTD"/>
    <property type="match status" value="1"/>
</dbReference>
<accession>A0A0F8XC62</accession>
<feature type="domain" description="LTD" evidence="1">
    <location>
        <begin position="1"/>
        <end position="136"/>
    </location>
</feature>
<dbReference type="InterPro" id="IPR001322">
    <property type="entry name" value="Lamin_tail_dom"/>
</dbReference>
<dbReference type="AlphaFoldDB" id="A0A0F8XC62"/>
<evidence type="ECO:0000259" key="1">
    <source>
        <dbReference type="PROSITE" id="PS51841"/>
    </source>
</evidence>
<comment type="caution">
    <text evidence="2">The sequence shown here is derived from an EMBL/GenBank/DDBJ whole genome shotgun (WGS) entry which is preliminary data.</text>
</comment>
<dbReference type="InterPro" id="IPR036415">
    <property type="entry name" value="Lamin_tail_dom_sf"/>
</dbReference>
<dbReference type="Gene3D" id="2.60.40.1260">
    <property type="entry name" value="Lamin Tail domain"/>
    <property type="match status" value="1"/>
</dbReference>
<organism evidence="2">
    <name type="scientific">marine sediment metagenome</name>
    <dbReference type="NCBI Taxonomy" id="412755"/>
    <lineage>
        <taxon>unclassified sequences</taxon>
        <taxon>metagenomes</taxon>
        <taxon>ecological metagenomes</taxon>
    </lineage>
</organism>
<proteinExistence type="predicted"/>
<sequence>SHTDWPDLDTIELHNTANFAVNVGGWFLSDSPSNRTKFRIPSDDPDRTTIAPGGYLVFDESDFNPSDGLDPQQHPNDFALNGAHGDDVWLTQDDGQDNPGITADFVVFAAAANGESFARRVDDAGRLHFYPHQQNTLPGVNGLPRVGPVIDRLREEMEKVRSGGKSELLDTLIAYKWDSMFGPFTTDPATLATSGSKA</sequence>
<dbReference type="EMBL" id="LAZR01059922">
    <property type="protein sequence ID" value="KKK66772.1"/>
    <property type="molecule type" value="Genomic_DNA"/>
</dbReference>
<name>A0A0F8XC62_9ZZZZ</name>
<dbReference type="SUPFAM" id="SSF74853">
    <property type="entry name" value="Lamin A/C globular tail domain"/>
    <property type="match status" value="1"/>
</dbReference>
<protein>
    <recommendedName>
        <fullName evidence="1">LTD domain-containing protein</fullName>
    </recommendedName>
</protein>
<reference evidence="2" key="1">
    <citation type="journal article" date="2015" name="Nature">
        <title>Complex archaea that bridge the gap between prokaryotes and eukaryotes.</title>
        <authorList>
            <person name="Spang A."/>
            <person name="Saw J.H."/>
            <person name="Jorgensen S.L."/>
            <person name="Zaremba-Niedzwiedzka K."/>
            <person name="Martijn J."/>
            <person name="Lind A.E."/>
            <person name="van Eijk R."/>
            <person name="Schleper C."/>
            <person name="Guy L."/>
            <person name="Ettema T.J."/>
        </authorList>
    </citation>
    <scope>NUCLEOTIDE SEQUENCE</scope>
</reference>
<feature type="non-terminal residue" evidence="2">
    <location>
        <position position="1"/>
    </location>
</feature>
<gene>
    <name evidence="2" type="ORF">LCGC14_2960730</name>
</gene>
<evidence type="ECO:0000313" key="2">
    <source>
        <dbReference type="EMBL" id="KKK66772.1"/>
    </source>
</evidence>